<reference evidence="1" key="1">
    <citation type="submission" date="2014-09" db="EMBL/GenBank/DDBJ databases">
        <authorList>
            <person name="Magalhaes I.L.F."/>
            <person name="Oliveira U."/>
            <person name="Santos F.R."/>
            <person name="Vidigal T.H.D.A."/>
            <person name="Brescovit A.D."/>
            <person name="Santos A.J."/>
        </authorList>
    </citation>
    <scope>NUCLEOTIDE SEQUENCE</scope>
    <source>
        <tissue evidence="1">Shoot tissue taken approximately 20 cm above the soil surface</tissue>
    </source>
</reference>
<dbReference type="AlphaFoldDB" id="A0A0A8Z544"/>
<accession>A0A0A8Z544</accession>
<name>A0A0A8Z544_ARUDO</name>
<evidence type="ECO:0000313" key="1">
    <source>
        <dbReference type="EMBL" id="JAD29962.1"/>
    </source>
</evidence>
<dbReference type="EMBL" id="GBRH01267933">
    <property type="protein sequence ID" value="JAD29962.1"/>
    <property type="molecule type" value="Transcribed_RNA"/>
</dbReference>
<organism evidence="1">
    <name type="scientific">Arundo donax</name>
    <name type="common">Giant reed</name>
    <name type="synonym">Donax arundinaceus</name>
    <dbReference type="NCBI Taxonomy" id="35708"/>
    <lineage>
        <taxon>Eukaryota</taxon>
        <taxon>Viridiplantae</taxon>
        <taxon>Streptophyta</taxon>
        <taxon>Embryophyta</taxon>
        <taxon>Tracheophyta</taxon>
        <taxon>Spermatophyta</taxon>
        <taxon>Magnoliopsida</taxon>
        <taxon>Liliopsida</taxon>
        <taxon>Poales</taxon>
        <taxon>Poaceae</taxon>
        <taxon>PACMAD clade</taxon>
        <taxon>Arundinoideae</taxon>
        <taxon>Arundineae</taxon>
        <taxon>Arundo</taxon>
    </lineage>
</organism>
<sequence length="51" mass="5876">MDKLIFHIDTAASSRFIEFTPKLSEFDEDEFSFGPVKLHVKVTWSVIDCTP</sequence>
<proteinExistence type="predicted"/>
<protein>
    <submittedName>
        <fullName evidence="1">Uncharacterized protein</fullName>
    </submittedName>
</protein>
<reference evidence="1" key="2">
    <citation type="journal article" date="2015" name="Data Brief">
        <title>Shoot transcriptome of the giant reed, Arundo donax.</title>
        <authorList>
            <person name="Barrero R.A."/>
            <person name="Guerrero F.D."/>
            <person name="Moolhuijzen P."/>
            <person name="Goolsby J.A."/>
            <person name="Tidwell J."/>
            <person name="Bellgard S.E."/>
            <person name="Bellgard M.I."/>
        </authorList>
    </citation>
    <scope>NUCLEOTIDE SEQUENCE</scope>
    <source>
        <tissue evidence="1">Shoot tissue taken approximately 20 cm above the soil surface</tissue>
    </source>
</reference>